<organism evidence="1 2">
    <name type="scientific">Zophobas morio</name>
    <dbReference type="NCBI Taxonomy" id="2755281"/>
    <lineage>
        <taxon>Eukaryota</taxon>
        <taxon>Metazoa</taxon>
        <taxon>Ecdysozoa</taxon>
        <taxon>Arthropoda</taxon>
        <taxon>Hexapoda</taxon>
        <taxon>Insecta</taxon>
        <taxon>Pterygota</taxon>
        <taxon>Neoptera</taxon>
        <taxon>Endopterygota</taxon>
        <taxon>Coleoptera</taxon>
        <taxon>Polyphaga</taxon>
        <taxon>Cucujiformia</taxon>
        <taxon>Tenebrionidae</taxon>
        <taxon>Zophobas</taxon>
    </lineage>
</organism>
<dbReference type="Proteomes" id="UP001168821">
    <property type="component" value="Unassembled WGS sequence"/>
</dbReference>
<protein>
    <submittedName>
        <fullName evidence="1">Uncharacterized protein</fullName>
    </submittedName>
</protein>
<reference evidence="1" key="1">
    <citation type="journal article" date="2023" name="G3 (Bethesda)">
        <title>Whole genome assemblies of Zophobas morio and Tenebrio molitor.</title>
        <authorList>
            <person name="Kaur S."/>
            <person name="Stinson S.A."/>
            <person name="diCenzo G.C."/>
        </authorList>
    </citation>
    <scope>NUCLEOTIDE SEQUENCE</scope>
    <source>
        <strain evidence="1">QUZm001</strain>
    </source>
</reference>
<dbReference type="EMBL" id="JALNTZ010000005">
    <property type="protein sequence ID" value="KAJ3652630.1"/>
    <property type="molecule type" value="Genomic_DNA"/>
</dbReference>
<evidence type="ECO:0000313" key="1">
    <source>
        <dbReference type="EMBL" id="KAJ3652630.1"/>
    </source>
</evidence>
<comment type="caution">
    <text evidence="1">The sequence shown here is derived from an EMBL/GenBank/DDBJ whole genome shotgun (WGS) entry which is preliminary data.</text>
</comment>
<evidence type="ECO:0000313" key="2">
    <source>
        <dbReference type="Proteomes" id="UP001168821"/>
    </source>
</evidence>
<name>A0AA38IBT2_9CUCU</name>
<proteinExistence type="predicted"/>
<dbReference type="AlphaFoldDB" id="A0AA38IBT2"/>
<gene>
    <name evidence="1" type="ORF">Zmor_018579</name>
</gene>
<accession>A0AA38IBT2</accession>
<keyword evidence="2" id="KW-1185">Reference proteome</keyword>
<sequence>MDTRERLEQTKDVLPKEFQWKLQEAKKEKRKGSAKGGIITGVKKDIKETEEGAMEMEGIVERKLTVNKKRWNICTIYSRGMRNTKQEI</sequence>